<sequence>MVDAAATEPRLTGTVPLYKNVEPLNRQKHAKYGVNTVSQPFNFLKDWHFVPAISAEFSFACGSFPIIFLGEKKMPILVMGLRQGSNVFVTEEGQFDSEHYIPAYVRRYPFVSAANPNDQPSTVCVDLDAEFVVTENPERPFFDADGEPTDYTRQAIDFVSAFENDARTTEAFVERLIALDLLEKKDVKVSNPQDPENPVTVAEYFGVSAEKFNALPAEKLKEMNSNGDLVAIISHMISLQRWERILRRTSNVANTQAPAQA</sequence>
<protein>
    <submittedName>
        <fullName evidence="1">SapC protein</fullName>
    </submittedName>
</protein>
<gene>
    <name evidence="1" type="ORF">C7435_0412</name>
</gene>
<comment type="caution">
    <text evidence="1">The sequence shown here is derived from an EMBL/GenBank/DDBJ whole genome shotgun (WGS) entry which is preliminary data.</text>
</comment>
<dbReference type="AlphaFoldDB" id="A0A495DPP4"/>
<dbReference type="EMBL" id="RBIM01000001">
    <property type="protein sequence ID" value="RKR03969.1"/>
    <property type="molecule type" value="Genomic_DNA"/>
</dbReference>
<organism evidence="1 2">
    <name type="scientific">Maricaulis maris</name>
    <dbReference type="NCBI Taxonomy" id="74318"/>
    <lineage>
        <taxon>Bacteria</taxon>
        <taxon>Pseudomonadati</taxon>
        <taxon>Pseudomonadota</taxon>
        <taxon>Alphaproteobacteria</taxon>
        <taxon>Maricaulales</taxon>
        <taxon>Maricaulaceae</taxon>
        <taxon>Maricaulis</taxon>
    </lineage>
</organism>
<dbReference type="InterPro" id="IPR010836">
    <property type="entry name" value="SapC"/>
</dbReference>
<dbReference type="Pfam" id="PF07277">
    <property type="entry name" value="SapC"/>
    <property type="match status" value="1"/>
</dbReference>
<evidence type="ECO:0000313" key="1">
    <source>
        <dbReference type="EMBL" id="RKR03969.1"/>
    </source>
</evidence>
<dbReference type="RefSeq" id="WP_075188860.1">
    <property type="nucleotide sequence ID" value="NZ_RBIM01000001.1"/>
</dbReference>
<accession>A0A495DPP4</accession>
<reference evidence="1 2" key="1">
    <citation type="submission" date="2018-10" db="EMBL/GenBank/DDBJ databases">
        <title>Genomic Encyclopedia of Type Strains, Phase IV (KMG-IV): sequencing the most valuable type-strain genomes for metagenomic binning, comparative biology and taxonomic classification.</title>
        <authorList>
            <person name="Goeker M."/>
        </authorList>
    </citation>
    <scope>NUCLEOTIDE SEQUENCE [LARGE SCALE GENOMIC DNA]</scope>
    <source>
        <strain evidence="1 2">DSM 4734</strain>
    </source>
</reference>
<dbReference type="Proteomes" id="UP000273675">
    <property type="component" value="Unassembled WGS sequence"/>
</dbReference>
<proteinExistence type="predicted"/>
<evidence type="ECO:0000313" key="2">
    <source>
        <dbReference type="Proteomes" id="UP000273675"/>
    </source>
</evidence>
<dbReference type="OrthoDB" id="9806524at2"/>
<name>A0A495DPP4_9PROT</name>